<dbReference type="PATRIC" id="fig|42253.5.peg.4306"/>
<sequence>MGARKQFTPEFKREAVQLLESGSRPASEIARELGIALVAVMKVAQQDWMEDMSSVATGFKSELHKWALQPTPIEKAIESLKKNLAAEAASMVAGLETTLAASAFKDSPTQTVLDAMKQDWDPIAKALKSAQEKWAVETDTFAKIADSWRKELARERASWATTWNPVQVAWALDTTRFLRTFELPRMPKISLDPAWEAPVFLETLELPRAPQVAPKTILARRPFKNYRMAESYDLLSDFERDLRDFIHDVMFEVFGTGWEKSRLPSGMYGKWAEKRQKARASGESSERLIDYADFTDYVSIISQNNNWNEVFRSQFGRLQFVQESLYRLQPVRVCTMHSRILTREMWLILQTETMLLSERMWN</sequence>
<evidence type="ECO:0000313" key="3">
    <source>
        <dbReference type="Proteomes" id="UP000069205"/>
    </source>
</evidence>
<feature type="domain" description="Swt1-like HEPN" evidence="1">
    <location>
        <begin position="238"/>
        <end position="352"/>
    </location>
</feature>
<organism evidence="2 3">
    <name type="scientific">Nitrospira moscoviensis</name>
    <dbReference type="NCBI Taxonomy" id="42253"/>
    <lineage>
        <taxon>Bacteria</taxon>
        <taxon>Pseudomonadati</taxon>
        <taxon>Nitrospirota</taxon>
        <taxon>Nitrospiria</taxon>
        <taxon>Nitrospirales</taxon>
        <taxon>Nitrospiraceae</taxon>
        <taxon>Nitrospira</taxon>
    </lineage>
</organism>
<name>A0A0K2GIP3_NITMO</name>
<dbReference type="Pfam" id="PF18731">
    <property type="entry name" value="HEPN_Swt1"/>
    <property type="match status" value="1"/>
</dbReference>
<evidence type="ECO:0000259" key="1">
    <source>
        <dbReference type="Pfam" id="PF18731"/>
    </source>
</evidence>
<gene>
    <name evidence="2" type="ORF">NITMOv2_4363</name>
</gene>
<proteinExistence type="predicted"/>
<evidence type="ECO:0000313" key="2">
    <source>
        <dbReference type="EMBL" id="ALA60739.1"/>
    </source>
</evidence>
<dbReference type="EMBL" id="CP011801">
    <property type="protein sequence ID" value="ALA60739.1"/>
    <property type="molecule type" value="Genomic_DNA"/>
</dbReference>
<keyword evidence="3" id="KW-1185">Reference proteome</keyword>
<dbReference type="Proteomes" id="UP000069205">
    <property type="component" value="Chromosome"/>
</dbReference>
<dbReference type="RefSeq" id="WP_053381549.1">
    <property type="nucleotide sequence ID" value="NZ_CP011801.1"/>
</dbReference>
<dbReference type="InterPro" id="IPR041650">
    <property type="entry name" value="HEPN_Swt1"/>
</dbReference>
<reference evidence="2 3" key="1">
    <citation type="journal article" date="2015" name="Proc. Natl. Acad. Sci. U.S.A.">
        <title>Expanded metabolic versatility of ubiquitous nitrite-oxidizing bacteria from the genus Nitrospira.</title>
        <authorList>
            <person name="Koch H."/>
            <person name="Lucker S."/>
            <person name="Albertsen M."/>
            <person name="Kitzinger K."/>
            <person name="Herbold C."/>
            <person name="Spieck E."/>
            <person name="Nielsen P.H."/>
            <person name="Wagner M."/>
            <person name="Daims H."/>
        </authorList>
    </citation>
    <scope>NUCLEOTIDE SEQUENCE [LARGE SCALE GENOMIC DNA]</scope>
    <source>
        <strain evidence="2 3">NSP M-1</strain>
    </source>
</reference>
<dbReference type="OrthoDB" id="8447818at2"/>
<dbReference type="AlphaFoldDB" id="A0A0K2GIP3"/>
<accession>A0A0K2GIP3</accession>
<dbReference type="InterPro" id="IPR002514">
    <property type="entry name" value="Transposase_8"/>
</dbReference>
<dbReference type="Pfam" id="PF01527">
    <property type="entry name" value="HTH_Tnp_1"/>
    <property type="match status" value="1"/>
</dbReference>
<dbReference type="KEGG" id="nmv:NITMOv2_4363"/>
<protein>
    <recommendedName>
        <fullName evidence="1">Swt1-like HEPN domain-containing protein</fullName>
    </recommendedName>
</protein>